<name>A0A8J7HQB7_9NOST</name>
<accession>A0A8J7HQB7</accession>
<dbReference type="Gene3D" id="2.30.110.10">
    <property type="entry name" value="Electron Transport, Fmn-binding Protein, Chain A"/>
    <property type="match status" value="1"/>
</dbReference>
<gene>
    <name evidence="2" type="ORF">I8748_08350</name>
</gene>
<dbReference type="InterPro" id="IPR052917">
    <property type="entry name" value="Stress-Dev_Protein"/>
</dbReference>
<dbReference type="InterPro" id="IPR038725">
    <property type="entry name" value="YdaG_split_barrel_FMN-bd"/>
</dbReference>
<evidence type="ECO:0000313" key="2">
    <source>
        <dbReference type="EMBL" id="MBH8562185.1"/>
    </source>
</evidence>
<dbReference type="RefSeq" id="WP_198124154.1">
    <property type="nucleotide sequence ID" value="NZ_JAECZC010000010.1"/>
</dbReference>
<keyword evidence="3" id="KW-1185">Reference proteome</keyword>
<protein>
    <submittedName>
        <fullName evidence="2">Pyridoxamine 5'-phosphate oxidase family protein</fullName>
    </submittedName>
</protein>
<dbReference type="AlphaFoldDB" id="A0A8J7HQB7"/>
<dbReference type="EMBL" id="JAECZC010000010">
    <property type="protein sequence ID" value="MBH8562185.1"/>
    <property type="molecule type" value="Genomic_DNA"/>
</dbReference>
<evidence type="ECO:0000313" key="3">
    <source>
        <dbReference type="Proteomes" id="UP000632766"/>
    </source>
</evidence>
<dbReference type="Proteomes" id="UP000632766">
    <property type="component" value="Unassembled WGS sequence"/>
</dbReference>
<feature type="domain" description="General stress protein FMN-binding split barrel" evidence="1">
    <location>
        <begin position="10"/>
        <end position="140"/>
    </location>
</feature>
<organism evidence="2 3">
    <name type="scientific">Amazonocrinis nigriterrae CENA67</name>
    <dbReference type="NCBI Taxonomy" id="2794033"/>
    <lineage>
        <taxon>Bacteria</taxon>
        <taxon>Bacillati</taxon>
        <taxon>Cyanobacteriota</taxon>
        <taxon>Cyanophyceae</taxon>
        <taxon>Nostocales</taxon>
        <taxon>Nostocaceae</taxon>
        <taxon>Amazonocrinis</taxon>
        <taxon>Amazonocrinis nigriterrae</taxon>
    </lineage>
</organism>
<proteinExistence type="predicted"/>
<dbReference type="PANTHER" id="PTHR34818:SF1">
    <property type="entry name" value="PROTEIN BLI-3"/>
    <property type="match status" value="1"/>
</dbReference>
<evidence type="ECO:0000259" key="1">
    <source>
        <dbReference type="Pfam" id="PF16242"/>
    </source>
</evidence>
<dbReference type="PANTHER" id="PTHR34818">
    <property type="entry name" value="PROTEIN BLI-3"/>
    <property type="match status" value="1"/>
</dbReference>
<dbReference type="SUPFAM" id="SSF50475">
    <property type="entry name" value="FMN-binding split barrel"/>
    <property type="match status" value="1"/>
</dbReference>
<dbReference type="InterPro" id="IPR012349">
    <property type="entry name" value="Split_barrel_FMN-bd"/>
</dbReference>
<reference evidence="2 3" key="1">
    <citation type="journal article" date="2021" name="Int. J. Syst. Evol. Microbiol.">
        <title>Amazonocrinis nigriterrae gen. nov., sp. nov., Atlanticothrix silvestris gen. nov., sp. nov. and Dendronalium phyllosphericum gen. nov., sp. nov., nostocacean cyanobacteria from Brazilian environments.</title>
        <authorList>
            <person name="Alvarenga D.O."/>
            <person name="Andreote A.P.D."/>
            <person name="Branco L.H.Z."/>
            <person name="Delbaje E."/>
            <person name="Cruz R.B."/>
            <person name="Varani A.M."/>
            <person name="Fiore M.F."/>
        </authorList>
    </citation>
    <scope>NUCLEOTIDE SEQUENCE [LARGE SCALE GENOMIC DNA]</scope>
    <source>
        <strain evidence="2 3">CENA67</strain>
    </source>
</reference>
<dbReference type="Pfam" id="PF16242">
    <property type="entry name" value="Pyrid_ox_like"/>
    <property type="match status" value="1"/>
</dbReference>
<comment type="caution">
    <text evidence="2">The sequence shown here is derived from an EMBL/GenBank/DDBJ whole genome shotgun (WGS) entry which is preliminary data.</text>
</comment>
<sequence length="153" mass="17432">MTTTTDQNQQIQKLRELIADIDAGMLTTVDDDGSLHSCPMLKNSDIDSDGVLWFFIYGSSHKATEISHNQQVNVSFVSPDRQRYISVSGTAQIVKDRNKMQEKWQPELQTWFPQGIDEPDIALLKVNINKADYWDSHSSYKPQTINLSSKTRV</sequence>